<comment type="caution">
    <text evidence="2">The sequence shown here is derived from an EMBL/GenBank/DDBJ whole genome shotgun (WGS) entry which is preliminary data.</text>
</comment>
<gene>
    <name evidence="2" type="primary">prpB</name>
    <name evidence="2" type="ORF">I553_7714</name>
</gene>
<evidence type="ECO:0000256" key="1">
    <source>
        <dbReference type="SAM" id="MobiDB-lite"/>
    </source>
</evidence>
<feature type="compositionally biased region" description="Low complexity" evidence="1">
    <location>
        <begin position="92"/>
        <end position="109"/>
    </location>
</feature>
<accession>X8ANZ7</accession>
<dbReference type="Gene3D" id="3.20.20.60">
    <property type="entry name" value="Phosphoenolpyruvate-binding domains"/>
    <property type="match status" value="1"/>
</dbReference>
<keyword evidence="2" id="KW-0456">Lyase</keyword>
<feature type="region of interest" description="Disordered" evidence="1">
    <location>
        <begin position="92"/>
        <end position="117"/>
    </location>
</feature>
<dbReference type="PATRIC" id="fig|1299334.3.peg.5091"/>
<organism evidence="2">
    <name type="scientific">Mycobacterium xenopi 4042</name>
    <dbReference type="NCBI Taxonomy" id="1299334"/>
    <lineage>
        <taxon>Bacteria</taxon>
        <taxon>Bacillati</taxon>
        <taxon>Actinomycetota</taxon>
        <taxon>Actinomycetes</taxon>
        <taxon>Mycobacteriales</taxon>
        <taxon>Mycobacteriaceae</taxon>
        <taxon>Mycobacterium</taxon>
    </lineage>
</organism>
<sequence length="117" mass="12185">MSAADKRARFRAALESGRLQRFPGASSPLVAKLIAALGFDGVYVSGAGAFGRFGPARHRVDHPDRSVRAGAQIATLTARTVTVLEDAGLAAATSRTKSTRSTAATSTTSPWCPPATW</sequence>
<evidence type="ECO:0000313" key="2">
    <source>
        <dbReference type="EMBL" id="EUA33304.1"/>
    </source>
</evidence>
<dbReference type="AlphaFoldDB" id="X8ANZ7"/>
<proteinExistence type="predicted"/>
<dbReference type="SUPFAM" id="SSF51621">
    <property type="entry name" value="Phosphoenolpyruvate/pyruvate domain"/>
    <property type="match status" value="1"/>
</dbReference>
<dbReference type="EC" id="4.1.3.30" evidence="2"/>
<dbReference type="InterPro" id="IPR040442">
    <property type="entry name" value="Pyrv_kinase-like_dom_sf"/>
</dbReference>
<dbReference type="EMBL" id="JAOB01000047">
    <property type="protein sequence ID" value="EUA33304.1"/>
    <property type="molecule type" value="Genomic_DNA"/>
</dbReference>
<dbReference type="GO" id="GO:0046421">
    <property type="term" value="F:methylisocitrate lyase activity"/>
    <property type="evidence" value="ECO:0007669"/>
    <property type="project" value="UniProtKB-EC"/>
</dbReference>
<name>X8ANZ7_MYCXE</name>
<protein>
    <submittedName>
        <fullName evidence="2">Methylisocitrate lyase domain protein</fullName>
        <ecNumber evidence="2">4.1.3.30</ecNumber>
    </submittedName>
</protein>
<reference evidence="2" key="1">
    <citation type="submission" date="2014-01" db="EMBL/GenBank/DDBJ databases">
        <authorList>
            <person name="Brown-Elliot B."/>
            <person name="Wallace R."/>
            <person name="Lenaerts A."/>
            <person name="Ordway D."/>
            <person name="DeGroote M.A."/>
            <person name="Parker T."/>
            <person name="Sizemore C."/>
            <person name="Tallon L.J."/>
            <person name="Sadzewicz L.K."/>
            <person name="Sengamalay N."/>
            <person name="Fraser C.M."/>
            <person name="Hine E."/>
            <person name="Shefchek K.A."/>
            <person name="Das S.P."/>
            <person name="Tettelin H."/>
        </authorList>
    </citation>
    <scope>NUCLEOTIDE SEQUENCE [LARGE SCALE GENOMIC DNA]</scope>
    <source>
        <strain evidence="2">4042</strain>
    </source>
</reference>
<dbReference type="InterPro" id="IPR015813">
    <property type="entry name" value="Pyrv/PenolPyrv_kinase-like_dom"/>
</dbReference>